<feature type="non-terminal residue" evidence="4">
    <location>
        <position position="137"/>
    </location>
</feature>
<dbReference type="AlphaFoldDB" id="A0A9P4VQT8"/>
<dbReference type="PROSITE" id="PS51354">
    <property type="entry name" value="GLUTAREDOXIN_2"/>
    <property type="match status" value="1"/>
</dbReference>
<name>A0A9P4VQT8_9PEZI</name>
<dbReference type="GO" id="GO:0005801">
    <property type="term" value="C:cis-Golgi network"/>
    <property type="evidence" value="ECO:0007669"/>
    <property type="project" value="UniProtKB-ARBA"/>
</dbReference>
<evidence type="ECO:0000313" key="4">
    <source>
        <dbReference type="EMBL" id="KAF2838695.1"/>
    </source>
</evidence>
<evidence type="ECO:0000259" key="3">
    <source>
        <dbReference type="Pfam" id="PF00462"/>
    </source>
</evidence>
<dbReference type="CDD" id="cd03419">
    <property type="entry name" value="GRX_GRXh_1_2_like"/>
    <property type="match status" value="1"/>
</dbReference>
<dbReference type="OrthoDB" id="423313at2759"/>
<dbReference type="NCBIfam" id="TIGR02180">
    <property type="entry name" value="GRX_euk"/>
    <property type="match status" value="1"/>
</dbReference>
<protein>
    <submittedName>
        <fullName evidence="4">Glutaredoxin</fullName>
    </submittedName>
</protein>
<dbReference type="InterPro" id="IPR011899">
    <property type="entry name" value="Glutaredoxin_euk/vir"/>
</dbReference>
<dbReference type="GO" id="GO:0034599">
    <property type="term" value="P:cellular response to oxidative stress"/>
    <property type="evidence" value="ECO:0007669"/>
    <property type="project" value="TreeGrafter"/>
</dbReference>
<proteinExistence type="inferred from homology"/>
<dbReference type="GO" id="GO:0005796">
    <property type="term" value="C:Golgi lumen"/>
    <property type="evidence" value="ECO:0007669"/>
    <property type="project" value="TreeGrafter"/>
</dbReference>
<dbReference type="PANTHER" id="PTHR45694:SF5">
    <property type="entry name" value="GLUTAREDOXIN 2"/>
    <property type="match status" value="1"/>
</dbReference>
<comment type="similarity">
    <text evidence="1">Belongs to the glutaredoxin family. Monothiol subfamily.</text>
</comment>
<dbReference type="InterPro" id="IPR002109">
    <property type="entry name" value="Glutaredoxin"/>
</dbReference>
<evidence type="ECO:0000256" key="2">
    <source>
        <dbReference type="SAM" id="MobiDB-lite"/>
    </source>
</evidence>
<comment type="caution">
    <text evidence="4">The sequence shown here is derived from an EMBL/GenBank/DDBJ whole genome shotgun (WGS) entry which is preliminary data.</text>
</comment>
<evidence type="ECO:0000313" key="5">
    <source>
        <dbReference type="Proteomes" id="UP000799429"/>
    </source>
</evidence>
<feature type="non-terminal residue" evidence="4">
    <location>
        <position position="1"/>
    </location>
</feature>
<dbReference type="EMBL" id="MU006096">
    <property type="protein sequence ID" value="KAF2838695.1"/>
    <property type="molecule type" value="Genomic_DNA"/>
</dbReference>
<accession>A0A9P4VQT8</accession>
<dbReference type="GO" id="GO:0004362">
    <property type="term" value="F:glutathione-disulfide reductase (NADPH) activity"/>
    <property type="evidence" value="ECO:0007669"/>
    <property type="project" value="UniProtKB-ARBA"/>
</dbReference>
<organism evidence="4 5">
    <name type="scientific">Patellaria atrata CBS 101060</name>
    <dbReference type="NCBI Taxonomy" id="1346257"/>
    <lineage>
        <taxon>Eukaryota</taxon>
        <taxon>Fungi</taxon>
        <taxon>Dikarya</taxon>
        <taxon>Ascomycota</taxon>
        <taxon>Pezizomycotina</taxon>
        <taxon>Dothideomycetes</taxon>
        <taxon>Dothideomycetes incertae sedis</taxon>
        <taxon>Patellariales</taxon>
        <taxon>Patellariaceae</taxon>
        <taxon>Patellaria</taxon>
    </lineage>
</organism>
<sequence length="137" mass="14961">ETVDGVARVGNTGDGVQDGPQPETQETLREHEVEQELNSILKKSPIIIFSKTYCPYSKKAKRIFHQYKITPAPYIVEIDEHPLGPELQAALAKSTGRRTVPNILINGKSIGGGDDIEALHESGKLVNTVKSMGGKRI</sequence>
<dbReference type="InterPro" id="IPR036249">
    <property type="entry name" value="Thioredoxin-like_sf"/>
</dbReference>
<dbReference type="PANTHER" id="PTHR45694">
    <property type="entry name" value="GLUTAREDOXIN 2"/>
    <property type="match status" value="1"/>
</dbReference>
<dbReference type="InterPro" id="IPR014025">
    <property type="entry name" value="Glutaredoxin_subgr"/>
</dbReference>
<gene>
    <name evidence="4" type="ORF">M501DRAFT_918112</name>
</gene>
<dbReference type="PRINTS" id="PR00160">
    <property type="entry name" value="GLUTAREDOXIN"/>
</dbReference>
<feature type="region of interest" description="Disordered" evidence="2">
    <location>
        <begin position="1"/>
        <end position="24"/>
    </location>
</feature>
<reference evidence="4" key="1">
    <citation type="journal article" date="2020" name="Stud. Mycol.">
        <title>101 Dothideomycetes genomes: a test case for predicting lifestyles and emergence of pathogens.</title>
        <authorList>
            <person name="Haridas S."/>
            <person name="Albert R."/>
            <person name="Binder M."/>
            <person name="Bloem J."/>
            <person name="Labutti K."/>
            <person name="Salamov A."/>
            <person name="Andreopoulos B."/>
            <person name="Baker S."/>
            <person name="Barry K."/>
            <person name="Bills G."/>
            <person name="Bluhm B."/>
            <person name="Cannon C."/>
            <person name="Castanera R."/>
            <person name="Culley D."/>
            <person name="Daum C."/>
            <person name="Ezra D."/>
            <person name="Gonzalez J."/>
            <person name="Henrissat B."/>
            <person name="Kuo A."/>
            <person name="Liang C."/>
            <person name="Lipzen A."/>
            <person name="Lutzoni F."/>
            <person name="Magnuson J."/>
            <person name="Mondo S."/>
            <person name="Nolan M."/>
            <person name="Ohm R."/>
            <person name="Pangilinan J."/>
            <person name="Park H.-J."/>
            <person name="Ramirez L."/>
            <person name="Alfaro M."/>
            <person name="Sun H."/>
            <person name="Tritt A."/>
            <person name="Yoshinaga Y."/>
            <person name="Zwiers L.-H."/>
            <person name="Turgeon B."/>
            <person name="Goodwin S."/>
            <person name="Spatafora J."/>
            <person name="Crous P."/>
            <person name="Grigoriev I."/>
        </authorList>
    </citation>
    <scope>NUCLEOTIDE SEQUENCE</scope>
    <source>
        <strain evidence="4">CBS 101060</strain>
    </source>
</reference>
<dbReference type="Pfam" id="PF00462">
    <property type="entry name" value="Glutaredoxin"/>
    <property type="match status" value="1"/>
</dbReference>
<evidence type="ECO:0000256" key="1">
    <source>
        <dbReference type="ARBA" id="ARBA00009630"/>
    </source>
</evidence>
<dbReference type="Gene3D" id="3.40.30.10">
    <property type="entry name" value="Glutaredoxin"/>
    <property type="match status" value="1"/>
</dbReference>
<keyword evidence="5" id="KW-1185">Reference proteome</keyword>
<dbReference type="SUPFAM" id="SSF52833">
    <property type="entry name" value="Thioredoxin-like"/>
    <property type="match status" value="1"/>
</dbReference>
<dbReference type="FunFam" id="3.40.30.10:FF:000093">
    <property type="entry name" value="Glutaredoxin 2"/>
    <property type="match status" value="1"/>
</dbReference>
<dbReference type="Proteomes" id="UP000799429">
    <property type="component" value="Unassembled WGS sequence"/>
</dbReference>
<dbReference type="GO" id="GO:0000324">
    <property type="term" value="C:fungal-type vacuole"/>
    <property type="evidence" value="ECO:0007669"/>
    <property type="project" value="TreeGrafter"/>
</dbReference>
<feature type="domain" description="Glutaredoxin" evidence="3">
    <location>
        <begin position="46"/>
        <end position="110"/>
    </location>
</feature>